<dbReference type="HOGENOM" id="CLU_2761213_0_0_1"/>
<dbReference type="Gramene" id="Al_scaffold_0001_5117">
    <property type="protein sequence ID" value="Al_scaffold_0001_5117"/>
    <property type="gene ID" value="Al_scaffold_0001_5117"/>
</dbReference>
<dbReference type="EMBL" id="GL348713">
    <property type="protein sequence ID" value="EFH68183.1"/>
    <property type="molecule type" value="Genomic_DNA"/>
</dbReference>
<name>D7KQ16_ARALL</name>
<evidence type="ECO:0000313" key="2">
    <source>
        <dbReference type="Proteomes" id="UP000008694"/>
    </source>
</evidence>
<accession>D7KQ16</accession>
<reference evidence="2" key="1">
    <citation type="journal article" date="2011" name="Nat. Genet.">
        <title>The Arabidopsis lyrata genome sequence and the basis of rapid genome size change.</title>
        <authorList>
            <person name="Hu T.T."/>
            <person name="Pattyn P."/>
            <person name="Bakker E.G."/>
            <person name="Cao J."/>
            <person name="Cheng J.-F."/>
            <person name="Clark R.M."/>
            <person name="Fahlgren N."/>
            <person name="Fawcett J.A."/>
            <person name="Grimwood J."/>
            <person name="Gundlach H."/>
            <person name="Haberer G."/>
            <person name="Hollister J.D."/>
            <person name="Ossowski S."/>
            <person name="Ottilar R.P."/>
            <person name="Salamov A.A."/>
            <person name="Schneeberger K."/>
            <person name="Spannagl M."/>
            <person name="Wang X."/>
            <person name="Yang L."/>
            <person name="Nasrallah M.E."/>
            <person name="Bergelson J."/>
            <person name="Carrington J.C."/>
            <person name="Gaut B.S."/>
            <person name="Schmutz J."/>
            <person name="Mayer K.F.X."/>
            <person name="Van de Peer Y."/>
            <person name="Grigoriev I.V."/>
            <person name="Nordborg M."/>
            <person name="Weigel D."/>
            <person name="Guo Y.-L."/>
        </authorList>
    </citation>
    <scope>NUCLEOTIDE SEQUENCE [LARGE SCALE GENOMIC DNA]</scope>
    <source>
        <strain evidence="2">cv. MN47</strain>
    </source>
</reference>
<dbReference type="Proteomes" id="UP000008694">
    <property type="component" value="Unassembled WGS sequence"/>
</dbReference>
<evidence type="ECO:0000313" key="1">
    <source>
        <dbReference type="EMBL" id="EFH68183.1"/>
    </source>
</evidence>
<sequence>MVEKKRRRREEEEEDKKKRENYVEKIWISKRNGKVVAKSSGDATRWMAITKVDIDIWLNHFDPIKTKTGR</sequence>
<gene>
    <name evidence="1" type="ORF">ARALYDRAFT_682794</name>
</gene>
<proteinExistence type="predicted"/>
<organism evidence="2">
    <name type="scientific">Arabidopsis lyrata subsp. lyrata</name>
    <name type="common">Lyre-leaved rock-cress</name>
    <dbReference type="NCBI Taxonomy" id="81972"/>
    <lineage>
        <taxon>Eukaryota</taxon>
        <taxon>Viridiplantae</taxon>
        <taxon>Streptophyta</taxon>
        <taxon>Embryophyta</taxon>
        <taxon>Tracheophyta</taxon>
        <taxon>Spermatophyta</taxon>
        <taxon>Magnoliopsida</taxon>
        <taxon>eudicotyledons</taxon>
        <taxon>Gunneridae</taxon>
        <taxon>Pentapetalae</taxon>
        <taxon>rosids</taxon>
        <taxon>malvids</taxon>
        <taxon>Brassicales</taxon>
        <taxon>Brassicaceae</taxon>
        <taxon>Camelineae</taxon>
        <taxon>Arabidopsis</taxon>
    </lineage>
</organism>
<keyword evidence="2" id="KW-1185">Reference proteome</keyword>
<protein>
    <submittedName>
        <fullName evidence="1">Predicted protein</fullName>
    </submittedName>
</protein>
<dbReference type="AlphaFoldDB" id="D7KQ16"/>